<sequence length="185" mass="20751">MKITSVVFAFIVISTFGFTAQGLNNQSPEADYKDCPMFLSCQSCVNDLTTQFPSNTFAETSLTETKSGINIKDVFDYTLSHYGVVIAEGKQQIGECKPCIDHLAPSITNPLFVLDEVEVKSSGPMDTSIFDKLKQAVLALKKFHGIDMIYLYDSIMAYYSLEYSSTHNHQQGIRRLRAIDFKTRC</sequence>
<evidence type="ECO:0000313" key="2">
    <source>
        <dbReference type="EMBL" id="KAL3766440.1"/>
    </source>
</evidence>
<accession>A0ABD3N136</accession>
<dbReference type="Proteomes" id="UP001530293">
    <property type="component" value="Unassembled WGS sequence"/>
</dbReference>
<gene>
    <name evidence="2" type="ORF">ACHAWU_007475</name>
</gene>
<comment type="caution">
    <text evidence="2">The sequence shown here is derived from an EMBL/GenBank/DDBJ whole genome shotgun (WGS) entry which is preliminary data.</text>
</comment>
<evidence type="ECO:0000313" key="3">
    <source>
        <dbReference type="Proteomes" id="UP001530293"/>
    </source>
</evidence>
<feature type="chain" id="PRO_5044798632" evidence="1">
    <location>
        <begin position="23"/>
        <end position="185"/>
    </location>
</feature>
<evidence type="ECO:0000256" key="1">
    <source>
        <dbReference type="SAM" id="SignalP"/>
    </source>
</evidence>
<dbReference type="AlphaFoldDB" id="A0ABD3N136"/>
<dbReference type="EMBL" id="JALLBG020000085">
    <property type="protein sequence ID" value="KAL3766440.1"/>
    <property type="molecule type" value="Genomic_DNA"/>
</dbReference>
<keyword evidence="3" id="KW-1185">Reference proteome</keyword>
<name>A0ABD3N136_9STRA</name>
<keyword evidence="1" id="KW-0732">Signal</keyword>
<reference evidence="2 3" key="1">
    <citation type="submission" date="2024-10" db="EMBL/GenBank/DDBJ databases">
        <title>Updated reference genomes for cyclostephanoid diatoms.</title>
        <authorList>
            <person name="Roberts W.R."/>
            <person name="Alverson A.J."/>
        </authorList>
    </citation>
    <scope>NUCLEOTIDE SEQUENCE [LARGE SCALE GENOMIC DNA]</scope>
    <source>
        <strain evidence="2 3">AJA232-27</strain>
    </source>
</reference>
<feature type="signal peptide" evidence="1">
    <location>
        <begin position="1"/>
        <end position="22"/>
    </location>
</feature>
<organism evidence="2 3">
    <name type="scientific">Discostella pseudostelligera</name>
    <dbReference type="NCBI Taxonomy" id="259834"/>
    <lineage>
        <taxon>Eukaryota</taxon>
        <taxon>Sar</taxon>
        <taxon>Stramenopiles</taxon>
        <taxon>Ochrophyta</taxon>
        <taxon>Bacillariophyta</taxon>
        <taxon>Coscinodiscophyceae</taxon>
        <taxon>Thalassiosirophycidae</taxon>
        <taxon>Stephanodiscales</taxon>
        <taxon>Stephanodiscaceae</taxon>
        <taxon>Discostella</taxon>
    </lineage>
</organism>
<proteinExistence type="predicted"/>
<protein>
    <submittedName>
        <fullName evidence="2">Uncharacterized protein</fullName>
    </submittedName>
</protein>